<name>A0A5C7HY38_9ROSI</name>
<reference evidence="10" key="1">
    <citation type="journal article" date="2019" name="Gigascience">
        <title>De novo genome assembly of the endangered Acer yangbiense, a plant species with extremely small populations endemic to Yunnan Province, China.</title>
        <authorList>
            <person name="Yang J."/>
            <person name="Wariss H.M."/>
            <person name="Tao L."/>
            <person name="Zhang R."/>
            <person name="Yun Q."/>
            <person name="Hollingsworth P."/>
            <person name="Dao Z."/>
            <person name="Luo G."/>
            <person name="Guo H."/>
            <person name="Ma Y."/>
            <person name="Sun W."/>
        </authorList>
    </citation>
    <scope>NUCLEOTIDE SEQUENCE [LARGE SCALE GENOMIC DNA]</scope>
    <source>
        <strain evidence="10">cv. Malutang</strain>
    </source>
</reference>
<organism evidence="9 10">
    <name type="scientific">Acer yangbiense</name>
    <dbReference type="NCBI Taxonomy" id="1000413"/>
    <lineage>
        <taxon>Eukaryota</taxon>
        <taxon>Viridiplantae</taxon>
        <taxon>Streptophyta</taxon>
        <taxon>Embryophyta</taxon>
        <taxon>Tracheophyta</taxon>
        <taxon>Spermatophyta</taxon>
        <taxon>Magnoliopsida</taxon>
        <taxon>eudicotyledons</taxon>
        <taxon>Gunneridae</taxon>
        <taxon>Pentapetalae</taxon>
        <taxon>rosids</taxon>
        <taxon>malvids</taxon>
        <taxon>Sapindales</taxon>
        <taxon>Sapindaceae</taxon>
        <taxon>Hippocastanoideae</taxon>
        <taxon>Acereae</taxon>
        <taxon>Acer</taxon>
    </lineage>
</organism>
<feature type="region of interest" description="Disordered" evidence="7">
    <location>
        <begin position="238"/>
        <end position="267"/>
    </location>
</feature>
<sequence>MADPGGFVPYNDPNERSFGLPDNIFDILNAPNNNSFGDLSLITEPFMHHSTSSSSVPQSNANIGGSSSSVPQSDLDIVGKSSSVPQSNVNIEDADDPIYDPIVSEAFNMINRGNSETGPSQARPEADNNNGNMRELVVWPVPPVPFLCSCCLVLREIIHSNGIFCNKSLEDVKNFLVQYCEERNQTGFYLLRDPLSIFYEALCVGLNFNENVIRNDYTQPNVTTQPNVATNEYTQPPVATNSGANAMNQAEVENVPDRRRNPSLSVQRERTAKLTLNDLVPFFHLPIEKASRKLRLCATVVKKICRRSGVGRWPYRKINSINNQITRLSAKISSVHSEERVYAEAEIQRLQDQIAFICSGRSLDDKFNNFLFSLE</sequence>
<keyword evidence="10" id="KW-1185">Reference proteome</keyword>
<dbReference type="AlphaFoldDB" id="A0A5C7HY38"/>
<gene>
    <name evidence="9" type="ORF">EZV62_013173</name>
</gene>
<keyword evidence="5" id="KW-0804">Transcription</keyword>
<dbReference type="EMBL" id="VAHF01000005">
    <property type="protein sequence ID" value="TXG61810.1"/>
    <property type="molecule type" value="Genomic_DNA"/>
</dbReference>
<feature type="region of interest" description="Disordered" evidence="7">
    <location>
        <begin position="48"/>
        <end position="70"/>
    </location>
</feature>
<dbReference type="PANTHER" id="PTHR46373">
    <property type="entry name" value="PROTEIN RKD4"/>
    <property type="match status" value="1"/>
</dbReference>
<evidence type="ECO:0000256" key="4">
    <source>
        <dbReference type="ARBA" id="ARBA00023125"/>
    </source>
</evidence>
<evidence type="ECO:0000256" key="5">
    <source>
        <dbReference type="ARBA" id="ARBA00023163"/>
    </source>
</evidence>
<dbReference type="PANTHER" id="PTHR46373:SF5">
    <property type="entry name" value="RWP-RK DOMAIN PROTEIN"/>
    <property type="match status" value="1"/>
</dbReference>
<feature type="compositionally biased region" description="Polar residues" evidence="7">
    <location>
        <begin position="56"/>
        <end position="70"/>
    </location>
</feature>
<keyword evidence="3" id="KW-0175">Coiled coil</keyword>
<accession>A0A5C7HY38</accession>
<keyword evidence="2" id="KW-0805">Transcription regulation</keyword>
<keyword evidence="4" id="KW-0238">DNA-binding</keyword>
<dbReference type="InterPro" id="IPR003035">
    <property type="entry name" value="RWP-RK_dom"/>
</dbReference>
<evidence type="ECO:0000256" key="2">
    <source>
        <dbReference type="ARBA" id="ARBA00023015"/>
    </source>
</evidence>
<evidence type="ECO:0000313" key="9">
    <source>
        <dbReference type="EMBL" id="TXG61810.1"/>
    </source>
</evidence>
<dbReference type="Proteomes" id="UP000323000">
    <property type="component" value="Chromosome 5"/>
</dbReference>
<protein>
    <recommendedName>
        <fullName evidence="8">RWP-RK domain-containing protein</fullName>
    </recommendedName>
</protein>
<feature type="domain" description="RWP-RK" evidence="8">
    <location>
        <begin position="261"/>
        <end position="341"/>
    </location>
</feature>
<evidence type="ECO:0000256" key="3">
    <source>
        <dbReference type="ARBA" id="ARBA00023054"/>
    </source>
</evidence>
<comment type="caution">
    <text evidence="9">The sequence shown here is derived from an EMBL/GenBank/DDBJ whole genome shotgun (WGS) entry which is preliminary data.</text>
</comment>
<dbReference type="GO" id="GO:0003700">
    <property type="term" value="F:DNA-binding transcription factor activity"/>
    <property type="evidence" value="ECO:0007669"/>
    <property type="project" value="InterPro"/>
</dbReference>
<dbReference type="OrthoDB" id="6270329at2759"/>
<comment type="function">
    <text evidence="1">Putative transcription factor.</text>
</comment>
<keyword evidence="6" id="KW-0539">Nucleus</keyword>
<feature type="compositionally biased region" description="Polar residues" evidence="7">
    <location>
        <begin position="238"/>
        <end position="248"/>
    </location>
</feature>
<evidence type="ECO:0000259" key="8">
    <source>
        <dbReference type="PROSITE" id="PS51519"/>
    </source>
</evidence>
<proteinExistence type="predicted"/>
<dbReference type="Pfam" id="PF02042">
    <property type="entry name" value="RWP-RK"/>
    <property type="match status" value="1"/>
</dbReference>
<dbReference type="PROSITE" id="PS51519">
    <property type="entry name" value="RWP_RK"/>
    <property type="match status" value="1"/>
</dbReference>
<dbReference type="InterPro" id="IPR044607">
    <property type="entry name" value="RKD-like"/>
</dbReference>
<evidence type="ECO:0000256" key="7">
    <source>
        <dbReference type="SAM" id="MobiDB-lite"/>
    </source>
</evidence>
<evidence type="ECO:0000256" key="6">
    <source>
        <dbReference type="ARBA" id="ARBA00023242"/>
    </source>
</evidence>
<evidence type="ECO:0000256" key="1">
    <source>
        <dbReference type="ARBA" id="ARBA00004049"/>
    </source>
</evidence>
<evidence type="ECO:0000313" key="10">
    <source>
        <dbReference type="Proteomes" id="UP000323000"/>
    </source>
</evidence>
<dbReference type="GO" id="GO:0003677">
    <property type="term" value="F:DNA binding"/>
    <property type="evidence" value="ECO:0007669"/>
    <property type="project" value="UniProtKB-KW"/>
</dbReference>